<organism evidence="1 2">
    <name type="scientific">Trichoderma harzianum</name>
    <name type="common">Hypocrea lixii</name>
    <dbReference type="NCBI Taxonomy" id="5544"/>
    <lineage>
        <taxon>Eukaryota</taxon>
        <taxon>Fungi</taxon>
        <taxon>Dikarya</taxon>
        <taxon>Ascomycota</taxon>
        <taxon>Pezizomycotina</taxon>
        <taxon>Sordariomycetes</taxon>
        <taxon>Hypocreomycetidae</taxon>
        <taxon>Hypocreales</taxon>
        <taxon>Hypocreaceae</taxon>
        <taxon>Trichoderma</taxon>
    </lineage>
</organism>
<sequence length="59" mass="6407">MSVPDWLSGLSGLFSFLLDFYKFVGGEAPGMRAELDDLRMRVETLEREAEAAGGGRGTP</sequence>
<proteinExistence type="predicted"/>
<reference evidence="1 2" key="1">
    <citation type="submission" date="2017-02" db="EMBL/GenBank/DDBJ databases">
        <title>Genomes of Trichoderma spp. with biocontrol activity.</title>
        <authorList>
            <person name="Gardiner D."/>
            <person name="Kazan K."/>
            <person name="Vos C."/>
            <person name="Harvey P."/>
        </authorList>
    </citation>
    <scope>NUCLEOTIDE SEQUENCE [LARGE SCALE GENOMIC DNA]</scope>
    <source>
        <strain evidence="1 2">Tr1</strain>
    </source>
</reference>
<comment type="caution">
    <text evidence="1">The sequence shown here is derived from an EMBL/GenBank/DDBJ whole genome shotgun (WGS) entry which is preliminary data.</text>
</comment>
<dbReference type="AlphaFoldDB" id="A0A2K0UK27"/>
<gene>
    <name evidence="1" type="ORF">THARTR1_02307</name>
</gene>
<dbReference type="Proteomes" id="UP000236290">
    <property type="component" value="Unassembled WGS sequence"/>
</dbReference>
<dbReference type="EMBL" id="MTYI01000023">
    <property type="protein sequence ID" value="PNP58149.1"/>
    <property type="molecule type" value="Genomic_DNA"/>
</dbReference>
<accession>A0A2K0UK27</accession>
<name>A0A2K0UK27_TRIHA</name>
<protein>
    <submittedName>
        <fullName evidence="1">Uncharacterized protein</fullName>
    </submittedName>
</protein>
<evidence type="ECO:0000313" key="1">
    <source>
        <dbReference type="EMBL" id="PNP58149.1"/>
    </source>
</evidence>
<evidence type="ECO:0000313" key="2">
    <source>
        <dbReference type="Proteomes" id="UP000236290"/>
    </source>
</evidence>